<reference evidence="1" key="1">
    <citation type="submission" date="2022-01" db="EMBL/GenBank/DDBJ databases">
        <title>Genome Sequence Resource for Two Populations of Ditylenchus destructor, the Migratory Endoparasitic Phytonematode.</title>
        <authorList>
            <person name="Zhang H."/>
            <person name="Lin R."/>
            <person name="Xie B."/>
        </authorList>
    </citation>
    <scope>NUCLEOTIDE SEQUENCE</scope>
    <source>
        <strain evidence="1">BazhouSP</strain>
    </source>
</reference>
<dbReference type="AlphaFoldDB" id="A0AAD4QWY3"/>
<accession>A0AAD4QWY3</accession>
<proteinExistence type="predicted"/>
<dbReference type="EMBL" id="JAKKPZ010000484">
    <property type="protein sequence ID" value="KAI1694658.1"/>
    <property type="molecule type" value="Genomic_DNA"/>
</dbReference>
<organism evidence="1 2">
    <name type="scientific">Ditylenchus destructor</name>
    <dbReference type="NCBI Taxonomy" id="166010"/>
    <lineage>
        <taxon>Eukaryota</taxon>
        <taxon>Metazoa</taxon>
        <taxon>Ecdysozoa</taxon>
        <taxon>Nematoda</taxon>
        <taxon>Chromadorea</taxon>
        <taxon>Rhabditida</taxon>
        <taxon>Tylenchina</taxon>
        <taxon>Tylenchomorpha</taxon>
        <taxon>Sphaerularioidea</taxon>
        <taxon>Anguinidae</taxon>
        <taxon>Anguininae</taxon>
        <taxon>Ditylenchus</taxon>
    </lineage>
</organism>
<name>A0AAD4QWY3_9BILA</name>
<evidence type="ECO:0000313" key="2">
    <source>
        <dbReference type="Proteomes" id="UP001201812"/>
    </source>
</evidence>
<keyword evidence="2" id="KW-1185">Reference proteome</keyword>
<comment type="caution">
    <text evidence="1">The sequence shown here is derived from an EMBL/GenBank/DDBJ whole genome shotgun (WGS) entry which is preliminary data.</text>
</comment>
<dbReference type="Proteomes" id="UP001201812">
    <property type="component" value="Unassembled WGS sequence"/>
</dbReference>
<evidence type="ECO:0000313" key="1">
    <source>
        <dbReference type="EMBL" id="KAI1694658.1"/>
    </source>
</evidence>
<protein>
    <submittedName>
        <fullName evidence="1">Uncharacterized protein</fullName>
    </submittedName>
</protein>
<sequence>MPRYNMRTLRGERVIKKKEGNRIKRWESDYERFVKDARNVLSVEEVMEEITQTFEDNAIEQEKVSLICPSNVIEQKINLPGFVFFRLTNL</sequence>
<gene>
    <name evidence="1" type="ORF">DdX_19998</name>
</gene>